<dbReference type="SUPFAM" id="SSF56784">
    <property type="entry name" value="HAD-like"/>
    <property type="match status" value="1"/>
</dbReference>
<accession>A0ABW5CG48</accession>
<dbReference type="InterPro" id="IPR050155">
    <property type="entry name" value="HAD-like_hydrolase_sf"/>
</dbReference>
<sequence>MRRDRPALKGILFDKDGTLLDFEATWGPATAAVVAALAQGDPAKAARLAEAAGFDPQKRSFEVASPIIAGAPDEFGPVWARLLGVPFDARFAARMNALFHEHSLVSLTGYEDVAPGLDAILAMGLAVGLATNDTQSAAHAHLERLGVRERFAFVAGYDSGHGSKPGPGMVHAFARAIGAAPEEVAMIGDTGHDMAAAKAAGALAVGLARTPAARAALDGLADLVIDDLAALCTHLEDQRRQDTDRCAG</sequence>
<dbReference type="InterPro" id="IPR006439">
    <property type="entry name" value="HAD-SF_hydro_IA"/>
</dbReference>
<dbReference type="EC" id="3.1.3.18" evidence="4"/>
<dbReference type="EMBL" id="JBHUIJ010000002">
    <property type="protein sequence ID" value="MFD2236225.1"/>
    <property type="molecule type" value="Genomic_DNA"/>
</dbReference>
<dbReference type="InterPro" id="IPR023214">
    <property type="entry name" value="HAD_sf"/>
</dbReference>
<proteinExistence type="inferred from homology"/>
<dbReference type="InterPro" id="IPR023198">
    <property type="entry name" value="PGP-like_dom2"/>
</dbReference>
<dbReference type="NCBIfam" id="TIGR01549">
    <property type="entry name" value="HAD-SF-IA-v1"/>
    <property type="match status" value="1"/>
</dbReference>
<reference evidence="6" key="1">
    <citation type="journal article" date="2019" name="Int. J. Syst. Evol. Microbiol.">
        <title>The Global Catalogue of Microorganisms (GCM) 10K type strain sequencing project: providing services to taxonomists for standard genome sequencing and annotation.</title>
        <authorList>
            <consortium name="The Broad Institute Genomics Platform"/>
            <consortium name="The Broad Institute Genome Sequencing Center for Infectious Disease"/>
            <person name="Wu L."/>
            <person name="Ma J."/>
        </authorList>
    </citation>
    <scope>NUCLEOTIDE SEQUENCE [LARGE SCALE GENOMIC DNA]</scope>
    <source>
        <strain evidence="6">ZS-35-S2</strain>
    </source>
</reference>
<evidence type="ECO:0000313" key="6">
    <source>
        <dbReference type="Proteomes" id="UP001597371"/>
    </source>
</evidence>
<comment type="catalytic activity">
    <reaction evidence="1">
        <text>2-phosphoglycolate + H2O = glycolate + phosphate</text>
        <dbReference type="Rhea" id="RHEA:14369"/>
        <dbReference type="ChEBI" id="CHEBI:15377"/>
        <dbReference type="ChEBI" id="CHEBI:29805"/>
        <dbReference type="ChEBI" id="CHEBI:43474"/>
        <dbReference type="ChEBI" id="CHEBI:58033"/>
        <dbReference type="EC" id="3.1.3.18"/>
    </reaction>
</comment>
<evidence type="ECO:0000256" key="1">
    <source>
        <dbReference type="ARBA" id="ARBA00000830"/>
    </source>
</evidence>
<keyword evidence="6" id="KW-1185">Reference proteome</keyword>
<organism evidence="5 6">
    <name type="scientific">Aureimonas populi</name>
    <dbReference type="NCBI Taxonomy" id="1701758"/>
    <lineage>
        <taxon>Bacteria</taxon>
        <taxon>Pseudomonadati</taxon>
        <taxon>Pseudomonadota</taxon>
        <taxon>Alphaproteobacteria</taxon>
        <taxon>Hyphomicrobiales</taxon>
        <taxon>Aurantimonadaceae</taxon>
        <taxon>Aureimonas</taxon>
    </lineage>
</organism>
<dbReference type="Gene3D" id="1.10.150.240">
    <property type="entry name" value="Putative phosphatase, domain 2"/>
    <property type="match status" value="1"/>
</dbReference>
<dbReference type="Pfam" id="PF00702">
    <property type="entry name" value="Hydrolase"/>
    <property type="match status" value="1"/>
</dbReference>
<evidence type="ECO:0000256" key="2">
    <source>
        <dbReference type="ARBA" id="ARBA00004818"/>
    </source>
</evidence>
<dbReference type="RefSeq" id="WP_209735814.1">
    <property type="nucleotide sequence ID" value="NZ_CP072611.1"/>
</dbReference>
<evidence type="ECO:0000256" key="4">
    <source>
        <dbReference type="ARBA" id="ARBA00013078"/>
    </source>
</evidence>
<protein>
    <recommendedName>
        <fullName evidence="4">phosphoglycolate phosphatase</fullName>
        <ecNumber evidence="4">3.1.3.18</ecNumber>
    </recommendedName>
</protein>
<keyword evidence="5" id="KW-0378">Hydrolase</keyword>
<dbReference type="PANTHER" id="PTHR43434:SF1">
    <property type="entry name" value="PHOSPHOGLYCOLATE PHOSPHATASE"/>
    <property type="match status" value="1"/>
</dbReference>
<comment type="similarity">
    <text evidence="3">Belongs to the HAD-like hydrolase superfamily. CbbY/CbbZ/Gph/YieH family.</text>
</comment>
<comment type="caution">
    <text evidence="5">The sequence shown here is derived from an EMBL/GenBank/DDBJ whole genome shotgun (WGS) entry which is preliminary data.</text>
</comment>
<dbReference type="Proteomes" id="UP001597371">
    <property type="component" value="Unassembled WGS sequence"/>
</dbReference>
<dbReference type="PANTHER" id="PTHR43434">
    <property type="entry name" value="PHOSPHOGLYCOLATE PHOSPHATASE"/>
    <property type="match status" value="1"/>
</dbReference>
<comment type="pathway">
    <text evidence="2">Organic acid metabolism; glycolate biosynthesis; glycolate from 2-phosphoglycolate: step 1/1.</text>
</comment>
<dbReference type="GO" id="GO:0016787">
    <property type="term" value="F:hydrolase activity"/>
    <property type="evidence" value="ECO:0007669"/>
    <property type="project" value="UniProtKB-KW"/>
</dbReference>
<evidence type="ECO:0000313" key="5">
    <source>
        <dbReference type="EMBL" id="MFD2236225.1"/>
    </source>
</evidence>
<evidence type="ECO:0000256" key="3">
    <source>
        <dbReference type="ARBA" id="ARBA00006171"/>
    </source>
</evidence>
<gene>
    <name evidence="5" type="ORF">ACFSKQ_01960</name>
</gene>
<dbReference type="Gene3D" id="3.40.50.1000">
    <property type="entry name" value="HAD superfamily/HAD-like"/>
    <property type="match status" value="1"/>
</dbReference>
<name>A0ABW5CG48_9HYPH</name>
<dbReference type="SFLD" id="SFLDS00003">
    <property type="entry name" value="Haloacid_Dehalogenase"/>
    <property type="match status" value="1"/>
</dbReference>
<dbReference type="SFLD" id="SFLDG01129">
    <property type="entry name" value="C1.5:_HAD__Beta-PGM__Phosphata"/>
    <property type="match status" value="1"/>
</dbReference>
<dbReference type="InterPro" id="IPR036412">
    <property type="entry name" value="HAD-like_sf"/>
</dbReference>